<dbReference type="OMA" id="DCATDLA"/>
<dbReference type="InParanoid" id="T0PQA1"/>
<sequence length="206" mass="22298">MAHSSLTTDCATDLAFMAARLYIRNTVLPAPALTTPIDSRAPRATGAKETCADVGHTTPSAVVVGFPAPVHLHGDDSHRARGRSLSCAAETSARQQPAPPSIEEMNAYRMTLHATREQVAALKARLARRDETIRRLARHHRPGSRSKHRDQQEAAVRDTVVTHLLARNANLESTVAMLRSALDDAQATADALATRTSSTPPHDYQC</sequence>
<dbReference type="Proteomes" id="UP000030762">
    <property type="component" value="Unassembled WGS sequence"/>
</dbReference>
<name>T0PQA1_SAPDV</name>
<dbReference type="AlphaFoldDB" id="T0PQA1"/>
<proteinExistence type="predicted"/>
<dbReference type="VEuPathDB" id="FungiDB:SDRG_14567"/>
<gene>
    <name evidence="2" type="ORF">SDRG_14567</name>
</gene>
<dbReference type="OrthoDB" id="10509073at2759"/>
<dbReference type="EMBL" id="JH767205">
    <property type="protein sequence ID" value="EQC27659.1"/>
    <property type="molecule type" value="Genomic_DNA"/>
</dbReference>
<keyword evidence="3" id="KW-1185">Reference proteome</keyword>
<organism evidence="2 3">
    <name type="scientific">Saprolegnia diclina (strain VS20)</name>
    <dbReference type="NCBI Taxonomy" id="1156394"/>
    <lineage>
        <taxon>Eukaryota</taxon>
        <taxon>Sar</taxon>
        <taxon>Stramenopiles</taxon>
        <taxon>Oomycota</taxon>
        <taxon>Saprolegniomycetes</taxon>
        <taxon>Saprolegniales</taxon>
        <taxon>Saprolegniaceae</taxon>
        <taxon>Saprolegnia</taxon>
    </lineage>
</organism>
<evidence type="ECO:0000313" key="3">
    <source>
        <dbReference type="Proteomes" id="UP000030762"/>
    </source>
</evidence>
<reference evidence="2 3" key="1">
    <citation type="submission" date="2012-04" db="EMBL/GenBank/DDBJ databases">
        <title>The Genome Sequence of Saprolegnia declina VS20.</title>
        <authorList>
            <consortium name="The Broad Institute Genome Sequencing Platform"/>
            <person name="Russ C."/>
            <person name="Nusbaum C."/>
            <person name="Tyler B."/>
            <person name="van West P."/>
            <person name="Dieguez-Uribeondo J."/>
            <person name="de Bruijn I."/>
            <person name="Tripathy S."/>
            <person name="Jiang R."/>
            <person name="Young S.K."/>
            <person name="Zeng Q."/>
            <person name="Gargeya S."/>
            <person name="Fitzgerald M."/>
            <person name="Haas B."/>
            <person name="Abouelleil A."/>
            <person name="Alvarado L."/>
            <person name="Arachchi H.M."/>
            <person name="Berlin A."/>
            <person name="Chapman S.B."/>
            <person name="Goldberg J."/>
            <person name="Griggs A."/>
            <person name="Gujja S."/>
            <person name="Hansen M."/>
            <person name="Howarth C."/>
            <person name="Imamovic A."/>
            <person name="Larimer J."/>
            <person name="McCowen C."/>
            <person name="Montmayeur A."/>
            <person name="Murphy C."/>
            <person name="Neiman D."/>
            <person name="Pearson M."/>
            <person name="Priest M."/>
            <person name="Roberts A."/>
            <person name="Saif S."/>
            <person name="Shea T."/>
            <person name="Sisk P."/>
            <person name="Sykes S."/>
            <person name="Wortman J."/>
            <person name="Nusbaum C."/>
            <person name="Birren B."/>
        </authorList>
    </citation>
    <scope>NUCLEOTIDE SEQUENCE [LARGE SCALE GENOMIC DNA]</scope>
    <source>
        <strain evidence="2 3">VS20</strain>
    </source>
</reference>
<dbReference type="GeneID" id="19955294"/>
<evidence type="ECO:0000256" key="1">
    <source>
        <dbReference type="SAM" id="MobiDB-lite"/>
    </source>
</evidence>
<accession>T0PQA1</accession>
<evidence type="ECO:0000313" key="2">
    <source>
        <dbReference type="EMBL" id="EQC27659.1"/>
    </source>
</evidence>
<protein>
    <submittedName>
        <fullName evidence="2">Uncharacterized protein</fullName>
    </submittedName>
</protein>
<dbReference type="RefSeq" id="XP_008618927.1">
    <property type="nucleotide sequence ID" value="XM_008620705.1"/>
</dbReference>
<feature type="region of interest" description="Disordered" evidence="1">
    <location>
        <begin position="73"/>
        <end position="100"/>
    </location>
</feature>